<accession>A0ABC9Y3I2</accession>
<protein>
    <submittedName>
        <fullName evidence="1">cAMP-dependent protein kinase inhibitor alpha</fullName>
    </submittedName>
</protein>
<keyword evidence="1" id="KW-0649">Protein kinase inhibitor</keyword>
<organism evidence="1 2">
    <name type="scientific">Grus japonensis</name>
    <name type="common">Japanese crane</name>
    <name type="synonym">Red-crowned crane</name>
    <dbReference type="NCBI Taxonomy" id="30415"/>
    <lineage>
        <taxon>Eukaryota</taxon>
        <taxon>Metazoa</taxon>
        <taxon>Chordata</taxon>
        <taxon>Craniata</taxon>
        <taxon>Vertebrata</taxon>
        <taxon>Euteleostomi</taxon>
        <taxon>Archelosauria</taxon>
        <taxon>Archosauria</taxon>
        <taxon>Dinosauria</taxon>
        <taxon>Saurischia</taxon>
        <taxon>Theropoda</taxon>
        <taxon>Coelurosauria</taxon>
        <taxon>Aves</taxon>
        <taxon>Neognathae</taxon>
        <taxon>Neoaves</taxon>
        <taxon>Gruiformes</taxon>
        <taxon>Gruidae</taxon>
        <taxon>Grus</taxon>
    </lineage>
</organism>
<dbReference type="GO" id="GO:0004860">
    <property type="term" value="F:protein kinase inhibitor activity"/>
    <property type="evidence" value="ECO:0007669"/>
    <property type="project" value="UniProtKB-KW"/>
</dbReference>
<dbReference type="EMBL" id="BAAFJT010000040">
    <property type="protein sequence ID" value="GAB0204167.1"/>
    <property type="molecule type" value="Genomic_DNA"/>
</dbReference>
<comment type="caution">
    <text evidence="1">The sequence shown here is derived from an EMBL/GenBank/DDBJ whole genome shotgun (WGS) entry which is preliminary data.</text>
</comment>
<dbReference type="Proteomes" id="UP001623348">
    <property type="component" value="Unassembled WGS sequence"/>
</dbReference>
<name>A0ABC9Y3I2_GRUJA</name>
<evidence type="ECO:0000313" key="2">
    <source>
        <dbReference type="Proteomes" id="UP001623348"/>
    </source>
</evidence>
<reference evidence="1 2" key="1">
    <citation type="submission" date="2024-06" db="EMBL/GenBank/DDBJ databases">
        <title>The draft genome of Grus japonensis, version 3.</title>
        <authorList>
            <person name="Nabeshima K."/>
            <person name="Suzuki S."/>
            <person name="Onuma M."/>
        </authorList>
    </citation>
    <scope>NUCLEOTIDE SEQUENCE [LARGE SCALE GENOMIC DNA]</scope>
    <source>
        <strain evidence="1 2">451A</strain>
    </source>
</reference>
<dbReference type="PANTHER" id="PTHR33332">
    <property type="entry name" value="REVERSE TRANSCRIPTASE DOMAIN-CONTAINING PROTEIN"/>
    <property type="match status" value="1"/>
</dbReference>
<sequence>MFNILINNRNNGIERTLSNFADNTKLSGVVDAPERRDAIQRDLDKLEKWAHVKFMRFNKAECKALCMGWGNLWYQYKLGNEWIESSPEEKNLGISVDEKLDMAQQCVLAVQKAKYNGIECTLSKFSNDTNLCGAVDTLEGRDAIQRDPDRLKRWAPVNHMNFNKAKCKVLHIGQGNPKHSYRLGKEWIESSPEQPQLGDIGG</sequence>
<gene>
    <name evidence="1" type="ORF">GRJ2_002882300</name>
</gene>
<evidence type="ECO:0000313" key="1">
    <source>
        <dbReference type="EMBL" id="GAB0204167.1"/>
    </source>
</evidence>
<keyword evidence="2" id="KW-1185">Reference proteome</keyword>
<dbReference type="AlphaFoldDB" id="A0ABC9Y3I2"/>
<proteinExistence type="predicted"/>